<reference evidence="3" key="1">
    <citation type="submission" date="2015-02" db="EMBL/GenBank/DDBJ databases">
        <title>Genome sequencing for Strongylocentrotus purpuratus.</title>
        <authorList>
            <person name="Murali S."/>
            <person name="Liu Y."/>
            <person name="Vee V."/>
            <person name="English A."/>
            <person name="Wang M."/>
            <person name="Skinner E."/>
            <person name="Han Y."/>
            <person name="Muzny D.M."/>
            <person name="Worley K.C."/>
            <person name="Gibbs R.A."/>
        </authorList>
    </citation>
    <scope>NUCLEOTIDE SEQUENCE</scope>
</reference>
<organism evidence="2 3">
    <name type="scientific">Strongylocentrotus purpuratus</name>
    <name type="common">Purple sea urchin</name>
    <dbReference type="NCBI Taxonomy" id="7668"/>
    <lineage>
        <taxon>Eukaryota</taxon>
        <taxon>Metazoa</taxon>
        <taxon>Echinodermata</taxon>
        <taxon>Eleutherozoa</taxon>
        <taxon>Echinozoa</taxon>
        <taxon>Echinoidea</taxon>
        <taxon>Euechinoidea</taxon>
        <taxon>Echinacea</taxon>
        <taxon>Camarodonta</taxon>
        <taxon>Echinidea</taxon>
        <taxon>Strongylocentrotidae</taxon>
        <taxon>Strongylocentrotus</taxon>
    </lineage>
</organism>
<evidence type="ECO:0000256" key="1">
    <source>
        <dbReference type="SAM" id="Phobius"/>
    </source>
</evidence>
<proteinExistence type="predicted"/>
<keyword evidence="3" id="KW-1185">Reference proteome</keyword>
<evidence type="ECO:0000313" key="3">
    <source>
        <dbReference type="Proteomes" id="UP000007110"/>
    </source>
</evidence>
<accession>A0A7M7MXC9</accession>
<dbReference type="AlphaFoldDB" id="A0A7M7MXC9"/>
<dbReference type="InParanoid" id="A0A7M7MXC9"/>
<dbReference type="OrthoDB" id="10010208at2759"/>
<protein>
    <submittedName>
        <fullName evidence="2">Uncharacterized protein</fullName>
    </submittedName>
</protein>
<dbReference type="InterPro" id="IPR053259">
    <property type="entry name" value="Golvesin-related_Golgi"/>
</dbReference>
<reference evidence="2" key="2">
    <citation type="submission" date="2021-01" db="UniProtKB">
        <authorList>
            <consortium name="EnsemblMetazoa"/>
        </authorList>
    </citation>
    <scope>IDENTIFICATION</scope>
</reference>
<keyword evidence="1" id="KW-0472">Membrane</keyword>
<dbReference type="RefSeq" id="XP_030827908.1">
    <property type="nucleotide sequence ID" value="XM_030972048.1"/>
</dbReference>
<dbReference type="GeneID" id="752507"/>
<dbReference type="OMA" id="CAYFTVM"/>
<dbReference type="InterPro" id="IPR027417">
    <property type="entry name" value="P-loop_NTPase"/>
</dbReference>
<dbReference type="Gene3D" id="3.40.50.300">
    <property type="entry name" value="P-loop containing nucleotide triphosphate hydrolases"/>
    <property type="match status" value="1"/>
</dbReference>
<dbReference type="EnsemblMetazoa" id="XM_030972048">
    <property type="protein sequence ID" value="XP_030827908"/>
    <property type="gene ID" value="LOC752507"/>
</dbReference>
<name>A0A7M7MXC9_STRPU</name>
<keyword evidence="1" id="KW-1133">Transmembrane helix</keyword>
<dbReference type="Proteomes" id="UP000007110">
    <property type="component" value="Unassembled WGS sequence"/>
</dbReference>
<dbReference type="GO" id="GO:0005794">
    <property type="term" value="C:Golgi apparatus"/>
    <property type="evidence" value="ECO:0000318"/>
    <property type="project" value="GO_Central"/>
</dbReference>
<keyword evidence="1" id="KW-0812">Transmembrane</keyword>
<feature type="transmembrane region" description="Helical" evidence="1">
    <location>
        <begin position="58"/>
        <end position="76"/>
    </location>
</feature>
<sequence>MSAIPVNIEPSEGVSNSLSLSLSPVSSNLLIFQKVLSLAVRMQGSYHEVCTSMKAKRFYVVISLAACVGITLWTLYQQVGSHPVETWSNYSGKRHRKITGFSPPSVAEGAASWPVERHRFLPNFFLLWDKQKAPSLSSYSEGNIIFLHNNKAGGISIRKCMQVVGPDSGLNVSRDVFSSRYAATEFEYWKHAPRTKQHMGLYGGYSFGVCDVFNDGRPCSYFTMIRNPYDRVVSAYLYCSKNSSKDQLCTALKASEVSVVDWALHHGSFFFRQLVINPEVCNGSFDDSPYLSNYDDIPHKFSREPIPCWFKHKVLLQRMLSEKERGDLLKHVYDNLENYFAVIGLLEYFDLSMGMIQHVYHVPFKDRCSDSHYNKGNFRKRRQKIEADLLVAKLKRELLADPRVNASLHADLLLYEKAKQIFNRQTEVFSYLTKPTS</sequence>
<evidence type="ECO:0000313" key="2">
    <source>
        <dbReference type="EnsemblMetazoa" id="XP_030827908"/>
    </source>
</evidence>
<dbReference type="PANTHER" id="PTHR32301:SF6">
    <property type="entry name" value="GOLVESIN-RELATED"/>
    <property type="match status" value="1"/>
</dbReference>
<dbReference type="PANTHER" id="PTHR32301">
    <property type="entry name" value="COUNTIN RECEPTOR CNR3-RELATED"/>
    <property type="match status" value="1"/>
</dbReference>